<dbReference type="InterPro" id="IPR029002">
    <property type="entry name" value="PLPC/GPLD1"/>
</dbReference>
<dbReference type="Pfam" id="PF00882">
    <property type="entry name" value="Zn_dep_PLPC"/>
    <property type="match status" value="1"/>
</dbReference>
<dbReference type="STRING" id="1123350.SAMN02744040_01340"/>
<reference evidence="3" key="1">
    <citation type="submission" date="2016-11" db="EMBL/GenBank/DDBJ databases">
        <authorList>
            <person name="Varghese N."/>
            <person name="Submissions S."/>
        </authorList>
    </citation>
    <scope>NUCLEOTIDE SEQUENCE [LARGE SCALE GENOMIC DNA]</scope>
    <source>
        <strain evidence="3">DSM 15285</strain>
    </source>
</reference>
<dbReference type="Gene3D" id="1.10.575.10">
    <property type="entry name" value="P1 Nuclease"/>
    <property type="match status" value="1"/>
</dbReference>
<dbReference type="EMBL" id="FQXH01000012">
    <property type="protein sequence ID" value="SHH24555.1"/>
    <property type="molecule type" value="Genomic_DNA"/>
</dbReference>
<dbReference type="GO" id="GO:0016788">
    <property type="term" value="F:hydrolase activity, acting on ester bonds"/>
    <property type="evidence" value="ECO:0007669"/>
    <property type="project" value="InterPro"/>
</dbReference>
<dbReference type="AlphaFoldDB" id="A0A1M5RE02"/>
<dbReference type="SUPFAM" id="SSF48537">
    <property type="entry name" value="Phospholipase C/P1 nuclease"/>
    <property type="match status" value="1"/>
</dbReference>
<accession>A0A1M5RE02</accession>
<sequence length="194" mass="22742">MLMQTHKIIANHMYNNIKNSLNVKLNKKFLVYGAMKPDISPRLAIKKHYKEHSFDFVLNEILNLINNGLNENQISINKFSTKLGVISHFLSDFFCLPHHNREYYHDKLMEHLKYEKNLHEYFVNFKGLNKIRIPYLENIDKENIKNFIEELHSIYKNNTMGFENDVEGSINISCAIGILIVENSIVTSLEKVTV</sequence>
<name>A0A1M5RE02_9FIRM</name>
<evidence type="ECO:0000313" key="2">
    <source>
        <dbReference type="EMBL" id="SHH24555.1"/>
    </source>
</evidence>
<gene>
    <name evidence="2" type="ORF">SAMN02744040_01340</name>
</gene>
<dbReference type="InterPro" id="IPR008947">
    <property type="entry name" value="PLipase_C/P1_nuclease_dom_sf"/>
</dbReference>
<keyword evidence="3" id="KW-1185">Reference proteome</keyword>
<proteinExistence type="predicted"/>
<evidence type="ECO:0000259" key="1">
    <source>
        <dbReference type="Pfam" id="PF00882"/>
    </source>
</evidence>
<dbReference type="OrthoDB" id="2878022at2"/>
<dbReference type="Proteomes" id="UP000242520">
    <property type="component" value="Unassembled WGS sequence"/>
</dbReference>
<protein>
    <submittedName>
        <fullName evidence="2">Zinc dependent phospholipase C</fullName>
    </submittedName>
</protein>
<feature type="domain" description="Phospholipase C/D" evidence="1">
    <location>
        <begin position="5"/>
        <end position="158"/>
    </location>
</feature>
<organism evidence="2 3">
    <name type="scientific">Tepidibacter thalassicus DSM 15285</name>
    <dbReference type="NCBI Taxonomy" id="1123350"/>
    <lineage>
        <taxon>Bacteria</taxon>
        <taxon>Bacillati</taxon>
        <taxon>Bacillota</taxon>
        <taxon>Clostridia</taxon>
        <taxon>Peptostreptococcales</taxon>
        <taxon>Peptostreptococcaceae</taxon>
        <taxon>Tepidibacter</taxon>
    </lineage>
</organism>
<evidence type="ECO:0000313" key="3">
    <source>
        <dbReference type="Proteomes" id="UP000242520"/>
    </source>
</evidence>